<dbReference type="KEGG" id="nga:Ngar_c13360"/>
<keyword evidence="2" id="KW-1185">Reference proteome</keyword>
<evidence type="ECO:0008006" key="3">
    <source>
        <dbReference type="Google" id="ProtNLM"/>
    </source>
</evidence>
<protein>
    <recommendedName>
        <fullName evidence="3">DUF1326 domain-containing protein</fullName>
    </recommendedName>
</protein>
<dbReference type="Proteomes" id="UP000008037">
    <property type="component" value="Chromosome"/>
</dbReference>
<dbReference type="BioCyc" id="CNIT1237085:G1324-1334-MONOMER"/>
<evidence type="ECO:0000313" key="1">
    <source>
        <dbReference type="EMBL" id="AFU58274.1"/>
    </source>
</evidence>
<dbReference type="InterPro" id="IPR009758">
    <property type="entry name" value="DUF1326"/>
</dbReference>
<organism evidence="1 2">
    <name type="scientific">Nitrososphaera gargensis (strain Ga9.2)</name>
    <dbReference type="NCBI Taxonomy" id="1237085"/>
    <lineage>
        <taxon>Archaea</taxon>
        <taxon>Nitrososphaerota</taxon>
        <taxon>Nitrososphaeria</taxon>
        <taxon>Nitrososphaerales</taxon>
        <taxon>Nitrososphaeraceae</taxon>
        <taxon>Nitrososphaera</taxon>
    </lineage>
</organism>
<accession>K0IMV3</accession>
<dbReference type="GeneID" id="13797595"/>
<evidence type="ECO:0000313" key="2">
    <source>
        <dbReference type="Proteomes" id="UP000008037"/>
    </source>
</evidence>
<dbReference type="OrthoDB" id="6311at2157"/>
<gene>
    <name evidence="1" type="ordered locus">Ngar_c13360</name>
</gene>
<dbReference type="InterPro" id="IPR014581">
    <property type="entry name" value="UCP033303"/>
</dbReference>
<dbReference type="EMBL" id="CP002408">
    <property type="protein sequence ID" value="AFU58274.1"/>
    <property type="molecule type" value="Genomic_DNA"/>
</dbReference>
<dbReference type="Pfam" id="PF07040">
    <property type="entry name" value="DUF1326"/>
    <property type="match status" value="1"/>
</dbReference>
<dbReference type="RefSeq" id="WP_015018811.1">
    <property type="nucleotide sequence ID" value="NC_018719.1"/>
</dbReference>
<dbReference type="HOGENOM" id="CLU_092801_0_0_2"/>
<name>K0IMV3_NITGG</name>
<proteinExistence type="predicted"/>
<sequence length="208" mass="23157">MSTVQIPKWNIKADYVETCNCDYGCPCNFNGFPTYGFCRALVLYHIKNGSYGNTKLDGIDVIYAASWPKAIHEGNGTMQLFIGKKATEDQRKAIVNIFSGKAKGEGSFAIFANTFKYMLEPQFVDISAKIDGKKSSFSVPGIIDVRIESFKNPVTGEEQDTRIQLPNGFIWKVAEAAKSKMMRILTPNLNFDESGKNAFFSVVEYKGP</sequence>
<dbReference type="STRING" id="1237085.Ngar_c13360"/>
<dbReference type="PIRSF" id="PIRSF033303">
    <property type="entry name" value="UCP033303"/>
    <property type="match status" value="1"/>
</dbReference>
<dbReference type="InParanoid" id="K0IMV3"/>
<reference evidence="1 2" key="1">
    <citation type="journal article" date="2012" name="Environ. Microbiol.">
        <title>The genome of the ammonia-oxidizing Candidatus Nitrososphaera gargensis: insights into metabolic versatility and environmental adaptations.</title>
        <authorList>
            <person name="Spang A."/>
            <person name="Poehlein A."/>
            <person name="Offre P."/>
            <person name="Zumbragel S."/>
            <person name="Haider S."/>
            <person name="Rychlik N."/>
            <person name="Nowka B."/>
            <person name="Schmeisser C."/>
            <person name="Lebedeva E.V."/>
            <person name="Rattei T."/>
            <person name="Bohm C."/>
            <person name="Schmid M."/>
            <person name="Galushko A."/>
            <person name="Hatzenpichler R."/>
            <person name="Weinmaier T."/>
            <person name="Daniel R."/>
            <person name="Schleper C."/>
            <person name="Spieck E."/>
            <person name="Streit W."/>
            <person name="Wagner M."/>
        </authorList>
    </citation>
    <scope>NUCLEOTIDE SEQUENCE [LARGE SCALE GENOMIC DNA]</scope>
    <source>
        <strain evidence="2">Ga9.2</strain>
    </source>
</reference>
<dbReference type="AlphaFoldDB" id="K0IMV3"/>